<dbReference type="EMBL" id="JAULSW010000001">
    <property type="protein sequence ID" value="KAK3393365.1"/>
    <property type="molecule type" value="Genomic_DNA"/>
</dbReference>
<sequence length="390" mass="40828">MASGSRNPIILNPLAKEPWRFLSSADDRARAFHQSMPGYSLTPLVSMPQIAAEVGVGAVHVKYEGDRMGLPSFKILGASWATFCAVASYLKLPLNSSLTVNNLRDVLTGWASSHSQKPTLVAATDGNHGRAVAYMGRILGLPVKVFVPGGLDNDAVQAIVNEGAAVARVRGSYDLTVNLAFNVAKNMLGGILVQDTSFPGYTDVPEWVVEGYDTMLSEIDEQLENQSQPADLIIVPVGVGSLAQAVVTHYRSLGVGTKVLTVEPDTAACLYTNLRGDVAGQKPVPLETTGPTIMAGLDCGTVSLCAWNLLNAAVDACLSVSDHEAHSACGILKTHGVAAGPCGAASLAALLRLGDKEKKDLGLGNTSVVVLLCTEGERQYSVPAAGLATY</sequence>
<evidence type="ECO:0000313" key="3">
    <source>
        <dbReference type="Proteomes" id="UP001285441"/>
    </source>
</evidence>
<dbReference type="NCBIfam" id="NF006058">
    <property type="entry name" value="PRK08206.1"/>
    <property type="match status" value="1"/>
</dbReference>
<dbReference type="AlphaFoldDB" id="A0AAE0P4Y0"/>
<reference evidence="2" key="1">
    <citation type="journal article" date="2023" name="Mol. Phylogenet. Evol.">
        <title>Genome-scale phylogeny and comparative genomics of the fungal order Sordariales.</title>
        <authorList>
            <person name="Hensen N."/>
            <person name="Bonometti L."/>
            <person name="Westerberg I."/>
            <person name="Brannstrom I.O."/>
            <person name="Guillou S."/>
            <person name="Cros-Aarteil S."/>
            <person name="Calhoun S."/>
            <person name="Haridas S."/>
            <person name="Kuo A."/>
            <person name="Mondo S."/>
            <person name="Pangilinan J."/>
            <person name="Riley R."/>
            <person name="LaButti K."/>
            <person name="Andreopoulos B."/>
            <person name="Lipzen A."/>
            <person name="Chen C."/>
            <person name="Yan M."/>
            <person name="Daum C."/>
            <person name="Ng V."/>
            <person name="Clum A."/>
            <person name="Steindorff A."/>
            <person name="Ohm R.A."/>
            <person name="Martin F."/>
            <person name="Silar P."/>
            <person name="Natvig D.O."/>
            <person name="Lalanne C."/>
            <person name="Gautier V."/>
            <person name="Ament-Velasquez S.L."/>
            <person name="Kruys A."/>
            <person name="Hutchinson M.I."/>
            <person name="Powell A.J."/>
            <person name="Barry K."/>
            <person name="Miller A.N."/>
            <person name="Grigoriev I.V."/>
            <person name="Debuchy R."/>
            <person name="Gladieux P."/>
            <person name="Hiltunen Thoren M."/>
            <person name="Johannesson H."/>
        </authorList>
    </citation>
    <scope>NUCLEOTIDE SEQUENCE</scope>
    <source>
        <strain evidence="2">CBS 232.78</strain>
    </source>
</reference>
<dbReference type="PANTHER" id="PTHR42937:SF1">
    <property type="entry name" value="DIAMINOPROPIONATE AMMONIA-LYASE"/>
    <property type="match status" value="1"/>
</dbReference>
<reference evidence="2" key="2">
    <citation type="submission" date="2023-06" db="EMBL/GenBank/DDBJ databases">
        <authorList>
            <consortium name="Lawrence Berkeley National Laboratory"/>
            <person name="Haridas S."/>
            <person name="Hensen N."/>
            <person name="Bonometti L."/>
            <person name="Westerberg I."/>
            <person name="Brannstrom I.O."/>
            <person name="Guillou S."/>
            <person name="Cros-Aarteil S."/>
            <person name="Calhoun S."/>
            <person name="Kuo A."/>
            <person name="Mondo S."/>
            <person name="Pangilinan J."/>
            <person name="Riley R."/>
            <person name="LaButti K."/>
            <person name="Andreopoulos B."/>
            <person name="Lipzen A."/>
            <person name="Chen C."/>
            <person name="Yanf M."/>
            <person name="Daum C."/>
            <person name="Ng V."/>
            <person name="Clum A."/>
            <person name="Steindorff A."/>
            <person name="Ohm R."/>
            <person name="Martin F."/>
            <person name="Silar P."/>
            <person name="Natvig D."/>
            <person name="Lalanne C."/>
            <person name="Gautier V."/>
            <person name="Ament-velasquez S.L."/>
            <person name="Kruys A."/>
            <person name="Hutchinson M.I."/>
            <person name="Powell A.J."/>
            <person name="Barry K."/>
            <person name="Miller A.N."/>
            <person name="Grigoriev I.V."/>
            <person name="Debuchy R."/>
            <person name="Gladieux P."/>
            <person name="Thoren M.H."/>
            <person name="Johannesson H."/>
        </authorList>
    </citation>
    <scope>NUCLEOTIDE SEQUENCE</scope>
    <source>
        <strain evidence="2">CBS 232.78</strain>
    </source>
</reference>
<keyword evidence="3" id="KW-1185">Reference proteome</keyword>
<evidence type="ECO:0000259" key="1">
    <source>
        <dbReference type="Pfam" id="PF00291"/>
    </source>
</evidence>
<protein>
    <submittedName>
        <fullName evidence="2">Diaminopropionate ammonia-lyase family protein</fullName>
    </submittedName>
</protein>
<evidence type="ECO:0000313" key="2">
    <source>
        <dbReference type="EMBL" id="KAK3393365.1"/>
    </source>
</evidence>
<dbReference type="PANTHER" id="PTHR42937">
    <property type="match status" value="1"/>
</dbReference>
<organism evidence="2 3">
    <name type="scientific">Podospora didyma</name>
    <dbReference type="NCBI Taxonomy" id="330526"/>
    <lineage>
        <taxon>Eukaryota</taxon>
        <taxon>Fungi</taxon>
        <taxon>Dikarya</taxon>
        <taxon>Ascomycota</taxon>
        <taxon>Pezizomycotina</taxon>
        <taxon>Sordariomycetes</taxon>
        <taxon>Sordariomycetidae</taxon>
        <taxon>Sordariales</taxon>
        <taxon>Podosporaceae</taxon>
        <taxon>Podospora</taxon>
    </lineage>
</organism>
<dbReference type="Gene3D" id="3.40.50.1100">
    <property type="match status" value="2"/>
</dbReference>
<name>A0AAE0P4Y0_9PEZI</name>
<feature type="domain" description="Tryptophan synthase beta chain-like PALP" evidence="1">
    <location>
        <begin position="38"/>
        <end position="373"/>
    </location>
</feature>
<dbReference type="Pfam" id="PF00291">
    <property type="entry name" value="PALP"/>
    <property type="match status" value="1"/>
</dbReference>
<dbReference type="SUPFAM" id="SSF53686">
    <property type="entry name" value="Tryptophan synthase beta subunit-like PLP-dependent enzymes"/>
    <property type="match status" value="1"/>
</dbReference>
<dbReference type="Proteomes" id="UP001285441">
    <property type="component" value="Unassembled WGS sequence"/>
</dbReference>
<dbReference type="InterPro" id="IPR036052">
    <property type="entry name" value="TrpB-like_PALP_sf"/>
</dbReference>
<comment type="caution">
    <text evidence="2">The sequence shown here is derived from an EMBL/GenBank/DDBJ whole genome shotgun (WGS) entry which is preliminary data.</text>
</comment>
<gene>
    <name evidence="2" type="ORF">B0H63DRAFT_16488</name>
</gene>
<dbReference type="InterPro" id="IPR001926">
    <property type="entry name" value="TrpB-like_PALP"/>
</dbReference>
<proteinExistence type="predicted"/>
<accession>A0AAE0P4Y0</accession>